<accession>A0A444MSS2</accession>
<protein>
    <submittedName>
        <fullName evidence="2">MBL fold metallo-hydrolase</fullName>
    </submittedName>
</protein>
<organism evidence="2 3">
    <name type="scientific">Mucilaginibacter gilvus</name>
    <dbReference type="NCBI Taxonomy" id="2305909"/>
    <lineage>
        <taxon>Bacteria</taxon>
        <taxon>Pseudomonadati</taxon>
        <taxon>Bacteroidota</taxon>
        <taxon>Sphingobacteriia</taxon>
        <taxon>Sphingobacteriales</taxon>
        <taxon>Sphingobacteriaceae</taxon>
        <taxon>Mucilaginibacter</taxon>
    </lineage>
</organism>
<sequence>MKTQKINIVTAFLLLLISLGASAQMAMPPQVPIWDANKVELKLQKLGEGIYAILPTTAAKETPQGIPQATTGGFIVGSKGVLLIEVMLSKRLYDQEVALIRSVTDKSIIYAVNTSDHGDHCFSNYLLPSSTLIIQNEFAKDNLAKNYEGIKQFMVALFGAGRGIESSVYRPADIVIPKNNNLKLDLGEGKVVEFLNVGTAQSPADLFVWMPNQKIFWAGNPFIAESPAIPWLFDGYFLEPAANLKKVYDFLPTDAIIIPGHGRVTNKAGIKYTIDYVEALKQQVEAAVDKGLTLEQTKAAVKMDEFNKGYVLFNWLHFNFNLPNAYKDISDNKKKQSELKPTSYK</sequence>
<dbReference type="GO" id="GO:0016787">
    <property type="term" value="F:hydrolase activity"/>
    <property type="evidence" value="ECO:0007669"/>
    <property type="project" value="UniProtKB-KW"/>
</dbReference>
<keyword evidence="2" id="KW-0378">Hydrolase</keyword>
<evidence type="ECO:0000256" key="1">
    <source>
        <dbReference type="SAM" id="SignalP"/>
    </source>
</evidence>
<dbReference type="EMBL" id="SBIW01000002">
    <property type="protein sequence ID" value="RWY55660.1"/>
    <property type="molecule type" value="Genomic_DNA"/>
</dbReference>
<comment type="caution">
    <text evidence="2">The sequence shown here is derived from an EMBL/GenBank/DDBJ whole genome shotgun (WGS) entry which is preliminary data.</text>
</comment>
<dbReference type="SUPFAM" id="SSF56281">
    <property type="entry name" value="Metallo-hydrolase/oxidoreductase"/>
    <property type="match status" value="1"/>
</dbReference>
<gene>
    <name evidence="2" type="ORF">EPL05_04605</name>
</gene>
<keyword evidence="1" id="KW-0732">Signal</keyword>
<dbReference type="CDD" id="cd16282">
    <property type="entry name" value="metallo-hydrolase-like_MBL-fold"/>
    <property type="match status" value="1"/>
</dbReference>
<name>A0A444MSS2_9SPHI</name>
<reference evidence="2 3" key="1">
    <citation type="submission" date="2019-01" db="EMBL/GenBank/DDBJ databases">
        <title>Mucilaginibacter antarcticum sp. nov., isolated from antarctic soil.</title>
        <authorList>
            <person name="Yan Y.-Q."/>
            <person name="Du Z.-J."/>
        </authorList>
    </citation>
    <scope>NUCLEOTIDE SEQUENCE [LARGE SCALE GENOMIC DNA]</scope>
    <source>
        <strain evidence="2 3">F01003</strain>
    </source>
</reference>
<dbReference type="InterPro" id="IPR036866">
    <property type="entry name" value="RibonucZ/Hydroxyglut_hydro"/>
</dbReference>
<evidence type="ECO:0000313" key="2">
    <source>
        <dbReference type="EMBL" id="RWY55660.1"/>
    </source>
</evidence>
<dbReference type="Gene3D" id="3.60.15.10">
    <property type="entry name" value="Ribonuclease Z/Hydroxyacylglutathione hydrolase-like"/>
    <property type="match status" value="1"/>
</dbReference>
<dbReference type="AlphaFoldDB" id="A0A444MSS2"/>
<evidence type="ECO:0000313" key="3">
    <source>
        <dbReference type="Proteomes" id="UP000286701"/>
    </source>
</evidence>
<dbReference type="OrthoDB" id="9769598at2"/>
<proteinExistence type="predicted"/>
<feature type="chain" id="PRO_5019066613" evidence="1">
    <location>
        <begin position="24"/>
        <end position="345"/>
    </location>
</feature>
<feature type="signal peptide" evidence="1">
    <location>
        <begin position="1"/>
        <end position="23"/>
    </location>
</feature>
<dbReference type="Proteomes" id="UP000286701">
    <property type="component" value="Unassembled WGS sequence"/>
</dbReference>
<dbReference type="RefSeq" id="WP_128532553.1">
    <property type="nucleotide sequence ID" value="NZ_SBIW01000002.1"/>
</dbReference>
<keyword evidence="3" id="KW-1185">Reference proteome</keyword>